<dbReference type="RefSeq" id="XP_028377207.2">
    <property type="nucleotide sequence ID" value="XM_028521406.2"/>
</dbReference>
<dbReference type="Pfam" id="PF00062">
    <property type="entry name" value="Lys"/>
    <property type="match status" value="1"/>
</dbReference>
<evidence type="ECO:0000256" key="3">
    <source>
        <dbReference type="ARBA" id="ARBA00016370"/>
    </source>
</evidence>
<gene>
    <name evidence="9" type="primary">LOC114503801</name>
</gene>
<evidence type="ECO:0000313" key="9">
    <source>
        <dbReference type="RefSeq" id="XP_028377207.2"/>
    </source>
</evidence>
<organism evidence="8 9">
    <name type="scientific">Phyllostomus discolor</name>
    <name type="common">pale spear-nosed bat</name>
    <dbReference type="NCBI Taxonomy" id="89673"/>
    <lineage>
        <taxon>Eukaryota</taxon>
        <taxon>Metazoa</taxon>
        <taxon>Chordata</taxon>
        <taxon>Craniata</taxon>
        <taxon>Vertebrata</taxon>
        <taxon>Euteleostomi</taxon>
        <taxon>Mammalia</taxon>
        <taxon>Eutheria</taxon>
        <taxon>Laurasiatheria</taxon>
        <taxon>Chiroptera</taxon>
        <taxon>Yangochiroptera</taxon>
        <taxon>Phyllostomidae</taxon>
        <taxon>Phyllostominae</taxon>
        <taxon>Phyllostomus</taxon>
    </lineage>
</organism>
<evidence type="ECO:0000313" key="8">
    <source>
        <dbReference type="Proteomes" id="UP000504628"/>
    </source>
</evidence>
<dbReference type="InterPro" id="IPR019799">
    <property type="entry name" value="Glyco_hydro_22_CS"/>
</dbReference>
<comment type="function">
    <text evidence="5">Sperm surface membrane protein that may be involved in sperm-egg plasma membrane adhesion and fusion during fertilization. It could be a potential receptor for the egg oligosaccharide residue N-acetylglucosamine, which is present in the extracellular matrix over the egg plasma membrane. The processed form has no detectable bacteriolytic activity in vitro.</text>
</comment>
<dbReference type="KEGG" id="pdic:114503801"/>
<dbReference type="SMART" id="SM00263">
    <property type="entry name" value="LYZ1"/>
    <property type="match status" value="1"/>
</dbReference>
<evidence type="ECO:0000256" key="1">
    <source>
        <dbReference type="ARBA" id="ARBA00010859"/>
    </source>
</evidence>
<dbReference type="AlphaFoldDB" id="A0A6J2MAW6"/>
<dbReference type="GO" id="GO:0001669">
    <property type="term" value="C:acrosomal vesicle"/>
    <property type="evidence" value="ECO:0007669"/>
    <property type="project" value="TreeGrafter"/>
</dbReference>
<dbReference type="PANTHER" id="PTHR11407">
    <property type="entry name" value="LYSOZYME C"/>
    <property type="match status" value="1"/>
</dbReference>
<dbReference type="GO" id="GO:0007342">
    <property type="term" value="P:fusion of sperm to egg plasma membrane involved in single fertilization"/>
    <property type="evidence" value="ECO:0007669"/>
    <property type="project" value="TreeGrafter"/>
</dbReference>
<dbReference type="Proteomes" id="UP000504628">
    <property type="component" value="Chromosome 8"/>
</dbReference>
<name>A0A6J2MAW6_9CHIR</name>
<dbReference type="PANTHER" id="PTHR11407:SF25">
    <property type="entry name" value="SPERM ACROSOME MEMBRANE-ASSOCIATED PROTEIN 3"/>
    <property type="match status" value="1"/>
</dbReference>
<dbReference type="InterPro" id="IPR023346">
    <property type="entry name" value="Lysozyme-like_dom_sf"/>
</dbReference>
<dbReference type="InParanoid" id="A0A6J2MAW6"/>
<evidence type="ECO:0000256" key="4">
    <source>
        <dbReference type="ARBA" id="ARBA00023157"/>
    </source>
</evidence>
<dbReference type="OrthoDB" id="17373at2759"/>
<sequence length="143" mass="16175">MCADLSKQVLRLKGANGWDLHFELGWVGLDHVTHRPVSPPYAGICLAYYTSGFDTELVDHEPDGSTNNGIFQISSRTWCRNIDRRGPNRCHVYCTDLLDSNLKDSVVCAMKISQETQGLSSWEAWRHHCQGQDLSDWVDGCDF</sequence>
<evidence type="ECO:0000256" key="5">
    <source>
        <dbReference type="ARBA" id="ARBA00024656"/>
    </source>
</evidence>
<reference evidence="9" key="1">
    <citation type="submission" date="2025-08" db="UniProtKB">
        <authorList>
            <consortium name="RefSeq"/>
        </authorList>
    </citation>
    <scope>IDENTIFICATION</scope>
    <source>
        <tissue evidence="9">Muscle</tissue>
    </source>
</reference>
<dbReference type="GeneID" id="114503801"/>
<evidence type="ECO:0000256" key="2">
    <source>
        <dbReference type="ARBA" id="ARBA00011780"/>
    </source>
</evidence>
<dbReference type="Gene3D" id="1.10.530.10">
    <property type="match status" value="1"/>
</dbReference>
<keyword evidence="8" id="KW-1185">Reference proteome</keyword>
<accession>A0A6J2MAW6</accession>
<feature type="domain" description="Glycosyl hydrolases family 22 (GH22)" evidence="7">
    <location>
        <begin position="90"/>
        <end position="108"/>
    </location>
</feature>
<dbReference type="PROSITE" id="PS00128">
    <property type="entry name" value="GLYCOSYL_HYDROL_F22_1"/>
    <property type="match status" value="1"/>
</dbReference>
<proteinExistence type="inferred from homology"/>
<dbReference type="InterPro" id="IPR000974">
    <property type="entry name" value="Glyco_hydro_22_lys"/>
</dbReference>
<dbReference type="GO" id="GO:0003796">
    <property type="term" value="F:lysozyme activity"/>
    <property type="evidence" value="ECO:0007669"/>
    <property type="project" value="InterPro"/>
</dbReference>
<dbReference type="InterPro" id="IPR001916">
    <property type="entry name" value="Glyco_hydro_22"/>
</dbReference>
<dbReference type="PRINTS" id="PR00137">
    <property type="entry name" value="LYSOZYME"/>
</dbReference>
<comment type="similarity">
    <text evidence="1 6">Belongs to the glycosyl hydrolase 22 family.</text>
</comment>
<dbReference type="PROSITE" id="PS51348">
    <property type="entry name" value="GLYCOSYL_HYDROL_F22_2"/>
    <property type="match status" value="1"/>
</dbReference>
<comment type="subunit">
    <text evidence="2">Interacts with ASTL.</text>
</comment>
<evidence type="ECO:0000256" key="6">
    <source>
        <dbReference type="RuleBase" id="RU004440"/>
    </source>
</evidence>
<keyword evidence="4" id="KW-1015">Disulfide bond</keyword>
<dbReference type="SUPFAM" id="SSF53955">
    <property type="entry name" value="Lysozyme-like"/>
    <property type="match status" value="1"/>
</dbReference>
<dbReference type="FunFam" id="1.10.530.10:FF:000001">
    <property type="entry name" value="Lysozyme C"/>
    <property type="match status" value="1"/>
</dbReference>
<evidence type="ECO:0000259" key="7">
    <source>
        <dbReference type="PROSITE" id="PS00128"/>
    </source>
</evidence>
<dbReference type="PRINTS" id="PR00135">
    <property type="entry name" value="LYZLACT"/>
</dbReference>
<protein>
    <recommendedName>
        <fullName evidence="3">Sperm acrosome membrane-associated protein 3</fullName>
    </recommendedName>
</protein>
<dbReference type="GO" id="GO:0036126">
    <property type="term" value="C:sperm flagellum"/>
    <property type="evidence" value="ECO:0007669"/>
    <property type="project" value="TreeGrafter"/>
</dbReference>